<feature type="signal peptide" evidence="3">
    <location>
        <begin position="1"/>
        <end position="28"/>
    </location>
</feature>
<evidence type="ECO:0000256" key="3">
    <source>
        <dbReference type="SAM" id="SignalP"/>
    </source>
</evidence>
<dbReference type="RefSeq" id="WP_311638918.1">
    <property type="nucleotide sequence ID" value="NZ_JAVRES010000058.1"/>
</dbReference>
<dbReference type="AlphaFoldDB" id="A0ABD5F249"/>
<keyword evidence="1" id="KW-0378">Hydrolase</keyword>
<dbReference type="PROSITE" id="PS51257">
    <property type="entry name" value="PROKAR_LIPOPROTEIN"/>
    <property type="match status" value="1"/>
</dbReference>
<dbReference type="CDD" id="cd05829">
    <property type="entry name" value="Sortase_F"/>
    <property type="match status" value="1"/>
</dbReference>
<evidence type="ECO:0000256" key="2">
    <source>
        <dbReference type="SAM" id="MobiDB-lite"/>
    </source>
</evidence>
<accession>A0ABD5F249</accession>
<feature type="compositionally biased region" description="Low complexity" evidence="2">
    <location>
        <begin position="56"/>
        <end position="67"/>
    </location>
</feature>
<evidence type="ECO:0000313" key="5">
    <source>
        <dbReference type="Proteomes" id="UP001183535"/>
    </source>
</evidence>
<keyword evidence="5" id="KW-1185">Reference proteome</keyword>
<dbReference type="SUPFAM" id="SSF63817">
    <property type="entry name" value="Sortase"/>
    <property type="match status" value="1"/>
</dbReference>
<dbReference type="InterPro" id="IPR005754">
    <property type="entry name" value="Sortase"/>
</dbReference>
<organism evidence="4 5">
    <name type="scientific">Streptomyces doudnae</name>
    <dbReference type="NCBI Taxonomy" id="3075536"/>
    <lineage>
        <taxon>Bacteria</taxon>
        <taxon>Bacillati</taxon>
        <taxon>Actinomycetota</taxon>
        <taxon>Actinomycetes</taxon>
        <taxon>Kitasatosporales</taxon>
        <taxon>Streptomycetaceae</taxon>
        <taxon>Streptomyces</taxon>
    </lineage>
</organism>
<keyword evidence="3" id="KW-0732">Signal</keyword>
<dbReference type="EMBL" id="JAVRES010000058">
    <property type="protein sequence ID" value="MDT0440598.1"/>
    <property type="molecule type" value="Genomic_DNA"/>
</dbReference>
<dbReference type="InterPro" id="IPR042001">
    <property type="entry name" value="Sortase_F"/>
</dbReference>
<dbReference type="Gene3D" id="2.40.260.10">
    <property type="entry name" value="Sortase"/>
    <property type="match status" value="1"/>
</dbReference>
<reference evidence="5" key="1">
    <citation type="submission" date="2023-07" db="EMBL/GenBank/DDBJ databases">
        <title>30 novel species of actinomycetes from the DSMZ collection.</title>
        <authorList>
            <person name="Nouioui I."/>
        </authorList>
    </citation>
    <scope>NUCLEOTIDE SEQUENCE [LARGE SCALE GENOMIC DNA]</scope>
    <source>
        <strain evidence="5">DSM 41981</strain>
    </source>
</reference>
<gene>
    <name evidence="4" type="ORF">RM877_38790</name>
</gene>
<comment type="caution">
    <text evidence="4">The sequence shown here is derived from an EMBL/GenBank/DDBJ whole genome shotgun (WGS) entry which is preliminary data.</text>
</comment>
<dbReference type="Pfam" id="PF04203">
    <property type="entry name" value="Sortase"/>
    <property type="match status" value="1"/>
</dbReference>
<protein>
    <submittedName>
        <fullName evidence="4">Sortase</fullName>
    </submittedName>
</protein>
<dbReference type="InterPro" id="IPR023365">
    <property type="entry name" value="Sortase_dom-sf"/>
</dbReference>
<evidence type="ECO:0000313" key="4">
    <source>
        <dbReference type="EMBL" id="MDT0440598.1"/>
    </source>
</evidence>
<sequence>MRTTGHHGVWTAVAAACAFAAALAIAFAAVDRAAPPPSPTVAGTIPSSLTEERAARPSAAPLPRARPTRVTIPALGLKATLQPVGLTARSQLPLPADPTRASWLSSSAAPGENGTAVLAGHVDTDKGPAAFYQLSAATTGMRIDVSRADGATARFVVTAVAVYPRSHFPHSVYEDTFGPSLHLITCTGWDNTAKVYRDNVVVYATLNGSTENAPSRN</sequence>
<feature type="region of interest" description="Disordered" evidence="2">
    <location>
        <begin position="34"/>
        <end position="67"/>
    </location>
</feature>
<evidence type="ECO:0000256" key="1">
    <source>
        <dbReference type="ARBA" id="ARBA00022801"/>
    </source>
</evidence>
<feature type="chain" id="PRO_5044871534" evidence="3">
    <location>
        <begin position="29"/>
        <end position="217"/>
    </location>
</feature>
<dbReference type="Proteomes" id="UP001183535">
    <property type="component" value="Unassembled WGS sequence"/>
</dbReference>
<proteinExistence type="predicted"/>
<name>A0ABD5F249_9ACTN</name>
<dbReference type="GO" id="GO:0016787">
    <property type="term" value="F:hydrolase activity"/>
    <property type="evidence" value="ECO:0007669"/>
    <property type="project" value="UniProtKB-KW"/>
</dbReference>